<evidence type="ECO:0000256" key="1">
    <source>
        <dbReference type="SAM" id="MobiDB-lite"/>
    </source>
</evidence>
<evidence type="ECO:0000313" key="3">
    <source>
        <dbReference type="Proteomes" id="UP000603453"/>
    </source>
</evidence>
<reference evidence="2" key="1">
    <citation type="submission" date="2020-12" db="EMBL/GenBank/DDBJ databases">
        <title>Metabolic potential, ecology and presence of endohyphal bacteria is reflected in genomic diversity of Mucoromycotina.</title>
        <authorList>
            <person name="Muszewska A."/>
            <person name="Okrasinska A."/>
            <person name="Steczkiewicz K."/>
            <person name="Drgas O."/>
            <person name="Orlowska M."/>
            <person name="Perlinska-Lenart U."/>
            <person name="Aleksandrzak-Piekarczyk T."/>
            <person name="Szatraj K."/>
            <person name="Zielenkiewicz U."/>
            <person name="Pilsyk S."/>
            <person name="Malc E."/>
            <person name="Mieczkowski P."/>
            <person name="Kruszewska J.S."/>
            <person name="Biernat P."/>
            <person name="Pawlowska J."/>
        </authorList>
    </citation>
    <scope>NUCLEOTIDE SEQUENCE</scope>
    <source>
        <strain evidence="2">WA0000017839</strain>
    </source>
</reference>
<proteinExistence type="predicted"/>
<evidence type="ECO:0000313" key="2">
    <source>
        <dbReference type="EMBL" id="KAG2204462.1"/>
    </source>
</evidence>
<gene>
    <name evidence="2" type="ORF">INT47_005253</name>
</gene>
<dbReference type="Proteomes" id="UP000603453">
    <property type="component" value="Unassembled WGS sequence"/>
</dbReference>
<feature type="region of interest" description="Disordered" evidence="1">
    <location>
        <begin position="1"/>
        <end position="22"/>
    </location>
</feature>
<protein>
    <submittedName>
        <fullName evidence="2">Uncharacterized protein</fullName>
    </submittedName>
</protein>
<organism evidence="2 3">
    <name type="scientific">Mucor saturninus</name>
    <dbReference type="NCBI Taxonomy" id="64648"/>
    <lineage>
        <taxon>Eukaryota</taxon>
        <taxon>Fungi</taxon>
        <taxon>Fungi incertae sedis</taxon>
        <taxon>Mucoromycota</taxon>
        <taxon>Mucoromycotina</taxon>
        <taxon>Mucoromycetes</taxon>
        <taxon>Mucorales</taxon>
        <taxon>Mucorineae</taxon>
        <taxon>Mucoraceae</taxon>
        <taxon>Mucor</taxon>
    </lineage>
</organism>
<name>A0A8H7R5Z6_9FUNG</name>
<accession>A0A8H7R5Z6</accession>
<dbReference type="OrthoDB" id="2095854at2759"/>
<dbReference type="EMBL" id="JAEPRD010000044">
    <property type="protein sequence ID" value="KAG2204462.1"/>
    <property type="molecule type" value="Genomic_DNA"/>
</dbReference>
<comment type="caution">
    <text evidence="2">The sequence shown here is derived from an EMBL/GenBank/DDBJ whole genome shotgun (WGS) entry which is preliminary data.</text>
</comment>
<dbReference type="AlphaFoldDB" id="A0A8H7R5Z6"/>
<keyword evidence="3" id="KW-1185">Reference proteome</keyword>
<sequence>MSDNKNENIDTMTHPSCYRDAMNGKMNQKLTGVNVEQTKKSQESNENDWDLYPQMIRKVENEGSAKQVEHLHELEHSPSR</sequence>